<dbReference type="GO" id="GO:0004984">
    <property type="term" value="F:olfactory receptor activity"/>
    <property type="evidence" value="ECO:0007669"/>
    <property type="project" value="InterPro"/>
</dbReference>
<dbReference type="AlphaFoldDB" id="A0A4E0RSW4"/>
<dbReference type="GO" id="GO:0005886">
    <property type="term" value="C:plasma membrane"/>
    <property type="evidence" value="ECO:0007669"/>
    <property type="project" value="UniProtKB-SubCell"/>
</dbReference>
<keyword evidence="6 10" id="KW-1133">Transmembrane helix</keyword>
<keyword evidence="12" id="KW-1185">Reference proteome</keyword>
<evidence type="ECO:0000256" key="8">
    <source>
        <dbReference type="ARBA" id="ARBA00023170"/>
    </source>
</evidence>
<evidence type="ECO:0000256" key="1">
    <source>
        <dbReference type="ARBA" id="ARBA00004651"/>
    </source>
</evidence>
<dbReference type="GO" id="GO:0007165">
    <property type="term" value="P:signal transduction"/>
    <property type="evidence" value="ECO:0007669"/>
    <property type="project" value="UniProtKB-KW"/>
</dbReference>
<comment type="similarity">
    <text evidence="10">Belongs to the insect chemoreceptor superfamily. Heteromeric odorant receptor channel (TC 1.A.69) family.</text>
</comment>
<comment type="subcellular location">
    <subcellularLocation>
        <location evidence="1 10">Cell membrane</location>
        <topology evidence="1 10">Multi-pass membrane protein</topology>
    </subcellularLocation>
</comment>
<dbReference type="PANTHER" id="PTHR21137">
    <property type="entry name" value="ODORANT RECEPTOR"/>
    <property type="match status" value="1"/>
</dbReference>
<keyword evidence="3 10" id="KW-0716">Sensory transduction</keyword>
<keyword evidence="2" id="KW-1003">Cell membrane</keyword>
<evidence type="ECO:0000313" key="11">
    <source>
        <dbReference type="EMBL" id="THK33037.1"/>
    </source>
</evidence>
<dbReference type="PANTHER" id="PTHR21137:SF35">
    <property type="entry name" value="ODORANT RECEPTOR 19A-RELATED"/>
    <property type="match status" value="1"/>
</dbReference>
<comment type="caution">
    <text evidence="10">Lacks conserved residue(s) required for the propagation of feature annotation.</text>
</comment>
<keyword evidence="7 10" id="KW-0472">Membrane</keyword>
<keyword evidence="9 10" id="KW-0807">Transducer</keyword>
<feature type="transmembrane region" description="Helical" evidence="10">
    <location>
        <begin position="284"/>
        <end position="307"/>
    </location>
</feature>
<dbReference type="Pfam" id="PF02949">
    <property type="entry name" value="7tm_6"/>
    <property type="match status" value="1"/>
</dbReference>
<keyword evidence="8 10" id="KW-0675">Receptor</keyword>
<feature type="transmembrane region" description="Helical" evidence="10">
    <location>
        <begin position="319"/>
        <end position="337"/>
    </location>
</feature>
<proteinExistence type="inferred from homology"/>
<keyword evidence="4 10" id="KW-0812">Transmembrane</keyword>
<dbReference type="OrthoDB" id="6604226at2759"/>
<dbReference type="InterPro" id="IPR004117">
    <property type="entry name" value="7tm6_olfct_rcpt"/>
</dbReference>
<dbReference type="Proteomes" id="UP000297026">
    <property type="component" value="Unassembled WGS sequence"/>
</dbReference>
<gene>
    <name evidence="11" type="primary">Or10</name>
    <name evidence="11" type="ORF">DALL_DALL000227</name>
</gene>
<reference evidence="11" key="1">
    <citation type="submission" date="2019-02" db="EMBL/GenBank/DDBJ databases">
        <title>Genome of the parasitoid wasp Diachasma alloeum, an emerging model for ecological speciation and transitions to asexual reproduction.</title>
        <authorList>
            <person name="Robertson H.M."/>
            <person name="Walden K.K."/>
            <person name="Tvedte E.S."/>
            <person name="Hood G.R."/>
            <person name="Feder J.L."/>
            <person name="Forbes A.A."/>
            <person name="Logsdon J.M."/>
            <person name="Mcelroy K.E."/>
        </authorList>
    </citation>
    <scope>NUCLEOTIDE SEQUENCE [LARGE SCALE GENOMIC DNA]</scope>
    <source>
        <strain evidence="11">Michigan</strain>
    </source>
</reference>
<feature type="transmembrane region" description="Helical" evidence="10">
    <location>
        <begin position="54"/>
        <end position="73"/>
    </location>
</feature>
<evidence type="ECO:0000256" key="3">
    <source>
        <dbReference type="ARBA" id="ARBA00022606"/>
    </source>
</evidence>
<protein>
    <recommendedName>
        <fullName evidence="10">Odorant receptor</fullName>
    </recommendedName>
</protein>
<sequence length="415" mass="47248">MRLYGNNNMHHHVKTITNEHYHFDIRRSFRMTEWLLTPLGLWLLISKNPTRNNIYTSIALIGVCMTTLLWVIMPCTRHLAFLEKDRNIRVTKIGPVSYCYKSIMLYGAIILSTKRIKSCIEHIKSDWRELESEGDRQIMINNLDFSRKITIICGIFMYSGGLSYHSVMQLWSGKRINGLNETLRPHVYPGYDDFVDSQATPAYELIFTGHFITALVACSITTASCNLTATFVGHALGQIQIVMTRIKKIVDENDERHSDPQQRIASVIRGHVSALRLTAEIEKVLRNVCLVEVFGSTFVMCSVEYYFIKELSNSDSIVLLTYVALFFSLSFNIFLFCQIGEILMEKCYGIGKLTYGIPWYKLPGKASLPLTLIIAISHCPRKLSAGGLLELSMNSFATVMRTSLAYLNLLYTIDS</sequence>
<evidence type="ECO:0000256" key="10">
    <source>
        <dbReference type="RuleBase" id="RU351113"/>
    </source>
</evidence>
<evidence type="ECO:0000256" key="7">
    <source>
        <dbReference type="ARBA" id="ARBA00023136"/>
    </source>
</evidence>
<organism evidence="11 12">
    <name type="scientific">Diachasma alloeum</name>
    <dbReference type="NCBI Taxonomy" id="454923"/>
    <lineage>
        <taxon>Eukaryota</taxon>
        <taxon>Metazoa</taxon>
        <taxon>Ecdysozoa</taxon>
        <taxon>Arthropoda</taxon>
        <taxon>Hexapoda</taxon>
        <taxon>Insecta</taxon>
        <taxon>Pterygota</taxon>
        <taxon>Neoptera</taxon>
        <taxon>Endopterygota</taxon>
        <taxon>Hymenoptera</taxon>
        <taxon>Apocrita</taxon>
        <taxon>Ichneumonoidea</taxon>
        <taxon>Braconidae</taxon>
        <taxon>Opiinae</taxon>
        <taxon>Diachasma</taxon>
    </lineage>
</organism>
<dbReference type="EMBL" id="ML158621">
    <property type="protein sequence ID" value="THK33037.1"/>
    <property type="molecule type" value="Genomic_DNA"/>
</dbReference>
<name>A0A4E0RSW4_9HYME</name>
<evidence type="ECO:0000256" key="6">
    <source>
        <dbReference type="ARBA" id="ARBA00022989"/>
    </source>
</evidence>
<dbReference type="GO" id="GO:0005549">
    <property type="term" value="F:odorant binding"/>
    <property type="evidence" value="ECO:0007669"/>
    <property type="project" value="InterPro"/>
</dbReference>
<evidence type="ECO:0000256" key="2">
    <source>
        <dbReference type="ARBA" id="ARBA00022475"/>
    </source>
</evidence>
<evidence type="ECO:0000256" key="9">
    <source>
        <dbReference type="ARBA" id="ARBA00023224"/>
    </source>
</evidence>
<accession>A0A4E0RSW4</accession>
<feature type="transmembrane region" description="Helical" evidence="10">
    <location>
        <begin position="93"/>
        <end position="111"/>
    </location>
</feature>
<evidence type="ECO:0000256" key="4">
    <source>
        <dbReference type="ARBA" id="ARBA00022692"/>
    </source>
</evidence>
<evidence type="ECO:0000313" key="12">
    <source>
        <dbReference type="Proteomes" id="UP000297026"/>
    </source>
</evidence>
<evidence type="ECO:0000256" key="5">
    <source>
        <dbReference type="ARBA" id="ARBA00022725"/>
    </source>
</evidence>
<keyword evidence="5 10" id="KW-0552">Olfaction</keyword>